<evidence type="ECO:0000256" key="1">
    <source>
        <dbReference type="SAM" id="MobiDB-lite"/>
    </source>
</evidence>
<protein>
    <submittedName>
        <fullName evidence="2">Uncharacterized protein</fullName>
    </submittedName>
</protein>
<reference evidence="2" key="1">
    <citation type="submission" date="2022-08" db="UniProtKB">
        <authorList>
            <consortium name="EnsemblMetazoa"/>
        </authorList>
    </citation>
    <scope>IDENTIFICATION</scope>
    <source>
        <strain evidence="2">05x7-T-G4-1.051#20</strain>
    </source>
</reference>
<keyword evidence="3" id="KW-1185">Reference proteome</keyword>
<sequence>MVGDDHDDKRAECTQSHFCLLLGLFLFFHVYAHQLKGAVFGIPRAELITMSSVDDPANAATNSYNLDNQNPEGNDGESEDNLSSASSKEKRKHSSTVTEELTDTTSTSCDKVIEKFKTKGKVFDHLTIHRVFDQCDRDSPISLEEISLRTSDWNEQVLSLLKIKVDQGVYEPHDLFNSGFVKFLIKQHATKISGFIGYTARNVEHQLLLKKCLTLAFTDIVKVDCSEIDEIPLHKVIEMENELNSRKWTQKFLKTLGSFDSKHECAVIDFCQSLRVWMKQFVQQLSWIVQKRKRSMPEEITEGMFQELFILFVKMFKTQITGYPNLSPYLLHLGAQIVSSTPDALIYSSSCRNVGKENAIAVIKINKECRKYETDEGYGEQRNIGKRLKLDQNMSHIPSELKAKHIGEMLALLPSSVFGTRGIYGFLVQGTKITLASLEADEEYLENLSKGVIPEKHCCAKVKYSEECNILTLEGRLALIPTLLDMTALLHYLCEGKT</sequence>
<evidence type="ECO:0000313" key="3">
    <source>
        <dbReference type="Proteomes" id="UP000005408"/>
    </source>
</evidence>
<name>A0A8W8I525_MAGGI</name>
<dbReference type="AlphaFoldDB" id="A0A8W8I525"/>
<accession>A0A8W8I525</accession>
<dbReference type="Proteomes" id="UP000005408">
    <property type="component" value="Unassembled WGS sequence"/>
</dbReference>
<dbReference type="EnsemblMetazoa" id="G12616.1">
    <property type="protein sequence ID" value="G12616.1:cds"/>
    <property type="gene ID" value="G12616"/>
</dbReference>
<evidence type="ECO:0000313" key="2">
    <source>
        <dbReference type="EnsemblMetazoa" id="G12616.1:cds"/>
    </source>
</evidence>
<feature type="region of interest" description="Disordered" evidence="1">
    <location>
        <begin position="59"/>
        <end position="101"/>
    </location>
</feature>
<organism evidence="2 3">
    <name type="scientific">Magallana gigas</name>
    <name type="common">Pacific oyster</name>
    <name type="synonym">Crassostrea gigas</name>
    <dbReference type="NCBI Taxonomy" id="29159"/>
    <lineage>
        <taxon>Eukaryota</taxon>
        <taxon>Metazoa</taxon>
        <taxon>Spiralia</taxon>
        <taxon>Lophotrochozoa</taxon>
        <taxon>Mollusca</taxon>
        <taxon>Bivalvia</taxon>
        <taxon>Autobranchia</taxon>
        <taxon>Pteriomorphia</taxon>
        <taxon>Ostreida</taxon>
        <taxon>Ostreoidea</taxon>
        <taxon>Ostreidae</taxon>
        <taxon>Magallana</taxon>
    </lineage>
</organism>
<feature type="compositionally biased region" description="Polar residues" evidence="1">
    <location>
        <begin position="59"/>
        <end position="72"/>
    </location>
</feature>
<proteinExistence type="predicted"/>